<name>E2CXF3_JATCU</name>
<dbReference type="EMBL" id="GQ386868">
    <property type="protein sequence ID" value="ADJ67170.1"/>
    <property type="molecule type" value="mRNA"/>
</dbReference>
<feature type="region of interest" description="Disordered" evidence="1">
    <location>
        <begin position="1"/>
        <end position="42"/>
    </location>
</feature>
<sequence length="83" mass="9393">YMRGPSRNSPVRDDAGPRRIDPEERLPARIPPTRGTSNLPLNQWYQPRVRGGATGSGFGLMNVGWSFEFLLLPRAMQFYSISK</sequence>
<organism evidence="2">
    <name type="scientific">Jatropha curcas</name>
    <name type="common">Barbados nut</name>
    <dbReference type="NCBI Taxonomy" id="180498"/>
    <lineage>
        <taxon>Eukaryota</taxon>
        <taxon>Viridiplantae</taxon>
        <taxon>Streptophyta</taxon>
        <taxon>Embryophyta</taxon>
        <taxon>Tracheophyta</taxon>
        <taxon>Spermatophyta</taxon>
        <taxon>Magnoliopsida</taxon>
        <taxon>eudicotyledons</taxon>
        <taxon>Gunneridae</taxon>
        <taxon>Pentapetalae</taxon>
        <taxon>rosids</taxon>
        <taxon>fabids</taxon>
        <taxon>Malpighiales</taxon>
        <taxon>Euphorbiaceae</taxon>
        <taxon>Crotonoideae</taxon>
        <taxon>Jatropheae</taxon>
        <taxon>Jatropha</taxon>
    </lineage>
</organism>
<accession>E2CXF3</accession>
<evidence type="ECO:0000256" key="1">
    <source>
        <dbReference type="SAM" id="MobiDB-lite"/>
    </source>
</evidence>
<reference evidence="2" key="1">
    <citation type="submission" date="2009-07" db="EMBL/GenBank/DDBJ databases">
        <title>Salinity tolerance responsive genes from Jatropha curcas root cDNA.</title>
        <authorList>
            <person name="Eswaran N."/>
            <person name="Parameswaran S."/>
            <person name="Sathram B."/>
            <person name="Anantharaman B."/>
            <person name="Johnson T.S."/>
        </authorList>
    </citation>
    <scope>NUCLEOTIDE SEQUENCE</scope>
    <source>
        <tissue evidence="2">Root</tissue>
    </source>
</reference>
<protein>
    <submittedName>
        <fullName evidence="2">Uncharacterized protein</fullName>
    </submittedName>
</protein>
<dbReference type="AlphaFoldDB" id="E2CXF3"/>
<feature type="non-terminal residue" evidence="2">
    <location>
        <position position="1"/>
    </location>
</feature>
<evidence type="ECO:0000313" key="2">
    <source>
        <dbReference type="EMBL" id="ADJ67170.1"/>
    </source>
</evidence>
<proteinExistence type="evidence at transcript level"/>
<feature type="compositionally biased region" description="Basic and acidic residues" evidence="1">
    <location>
        <begin position="10"/>
        <end position="27"/>
    </location>
</feature>